<dbReference type="GeneID" id="24917871"/>
<sequence length="283" mass="31426">MSRYAAPVCISIKRIPPIDVDINQISKDLSTLSAQTCRSYSDYYSSSLPSYIGEKVEFYVEISNASNSTIRILKIEASISSETGRCPLDEVGTSSKYLSIAPSTSISLRFVKLLCEIGEQTVHISLTYNNSLTDFVVSEEYRFQSLKPFDIAFSRTQLSHNRFVVNSTITNRLATDMLLTNVAFGVASSRVKQIHTSFDSAVSVHRDGKYMHFCILEVDPEILQKGAVLGSLAIHFIAKGHKEIGLTSTKVTIPVDFDVTLQLRAFPEPKFKDTTRSIKSSPC</sequence>
<name>D8LWK6_BLAHO</name>
<dbReference type="AlphaFoldDB" id="D8LWK6"/>
<proteinExistence type="predicted"/>
<organism evidence="1">
    <name type="scientific">Blastocystis hominis</name>
    <dbReference type="NCBI Taxonomy" id="12968"/>
    <lineage>
        <taxon>Eukaryota</taxon>
        <taxon>Sar</taxon>
        <taxon>Stramenopiles</taxon>
        <taxon>Bigyra</taxon>
        <taxon>Opalozoa</taxon>
        <taxon>Opalinata</taxon>
        <taxon>Blastocystidae</taxon>
        <taxon>Blastocystis</taxon>
    </lineage>
</organism>
<evidence type="ECO:0000313" key="1">
    <source>
        <dbReference type="EMBL" id="CBK20195.2"/>
    </source>
</evidence>
<dbReference type="InParanoid" id="D8LWK6"/>
<dbReference type="RefSeq" id="XP_012894243.1">
    <property type="nucleotide sequence ID" value="XM_013038789.1"/>
</dbReference>
<accession>D8LWK6</accession>
<protein>
    <recommendedName>
        <fullName evidence="3">Trafficking protein particle complex subunit 11 C-terminal domain-containing protein</fullName>
    </recommendedName>
</protein>
<dbReference type="Proteomes" id="UP000008312">
    <property type="component" value="Unassembled WGS sequence"/>
</dbReference>
<dbReference type="EMBL" id="FN668638">
    <property type="protein sequence ID" value="CBK20195.2"/>
    <property type="molecule type" value="Genomic_DNA"/>
</dbReference>
<gene>
    <name evidence="1" type="ORF">GSBLH_T00000564001</name>
</gene>
<reference evidence="1" key="1">
    <citation type="submission" date="2010-02" db="EMBL/GenBank/DDBJ databases">
        <title>Sequencing and annotation of the Blastocystis hominis genome.</title>
        <authorList>
            <person name="Wincker P."/>
        </authorList>
    </citation>
    <scope>NUCLEOTIDE SEQUENCE</scope>
    <source>
        <strain evidence="1">Singapore isolate B</strain>
    </source>
</reference>
<keyword evidence="2" id="KW-1185">Reference proteome</keyword>
<dbReference type="OrthoDB" id="10579167at2759"/>
<evidence type="ECO:0000313" key="2">
    <source>
        <dbReference type="Proteomes" id="UP000008312"/>
    </source>
</evidence>
<evidence type="ECO:0008006" key="3">
    <source>
        <dbReference type="Google" id="ProtNLM"/>
    </source>
</evidence>